<dbReference type="OrthoDB" id="6022660at2759"/>
<dbReference type="PROSITE" id="PS50093">
    <property type="entry name" value="PKD"/>
    <property type="match status" value="1"/>
</dbReference>
<keyword evidence="3" id="KW-0677">Repeat</keyword>
<dbReference type="GO" id="GO:0005261">
    <property type="term" value="F:monoatomic cation channel activity"/>
    <property type="evidence" value="ECO:0007669"/>
    <property type="project" value="TreeGrafter"/>
</dbReference>
<dbReference type="Pfam" id="PF18911">
    <property type="entry name" value="PKD_4"/>
    <property type="match status" value="1"/>
</dbReference>
<evidence type="ECO:0000256" key="4">
    <source>
        <dbReference type="ARBA" id="ARBA00022989"/>
    </source>
</evidence>
<dbReference type="CDD" id="cd00146">
    <property type="entry name" value="PKD"/>
    <property type="match status" value="1"/>
</dbReference>
<dbReference type="Proteomes" id="UP000748531">
    <property type="component" value="Unassembled WGS sequence"/>
</dbReference>
<dbReference type="PANTHER" id="PTHR46730:SF4">
    <property type="entry name" value="POLYCYSTIC KIDNEY DISEASE PROTEIN 1-LIKE 1"/>
    <property type="match status" value="1"/>
</dbReference>
<keyword evidence="5" id="KW-0472">Membrane</keyword>
<keyword evidence="8" id="KW-1185">Reference proteome</keyword>
<evidence type="ECO:0000256" key="5">
    <source>
        <dbReference type="ARBA" id="ARBA00023136"/>
    </source>
</evidence>
<dbReference type="InterPro" id="IPR013783">
    <property type="entry name" value="Ig-like_fold"/>
</dbReference>
<evidence type="ECO:0000259" key="6">
    <source>
        <dbReference type="PROSITE" id="PS50093"/>
    </source>
</evidence>
<evidence type="ECO:0000256" key="1">
    <source>
        <dbReference type="ARBA" id="ARBA00004141"/>
    </source>
</evidence>
<keyword evidence="2" id="KW-0812">Transmembrane</keyword>
<gene>
    <name evidence="7" type="ORF">PHET_06577</name>
</gene>
<accession>A0A8J4T8F4</accession>
<sequence>MDDCMFACQSVYGQYAVMSKIQGCWCTNSSMSNPVECGGWSKNFMFNLVASLISKPVVQLFPVGVGGTALTFVEPLILANLTFACPNRTTLGSTIVCNLTMNAGSHLRITTGTFAGQLGTSRVPEPYHDWMQVTAMRLPTGMTSCPTTKLVIAGSSARYSGNIFELSVNLANAGTLQVMLLRVRCSSGSYSYTQDACTTVSSDGINCNYSTTNRVLVGSQMACSSTDLTDCGAGLRQIRLDTVINVEPYDYEVIEKTTLTSTVDGWQLLKLPNSWSVFSGDRIGLLTGASMPLTCATPSTAFQSADLISNVIIVANVGDIIGASLLSRSNVRFQIGAWIRYPQQTELNYRAAQVGNMTVSVTLDAYANSLSTVALTYTTTVVNVFEADGLVNKTFNLGEQAMLELKSFTGNATQFIWNFGDGSAIVTTSVQRVVHVFSSPGHFRVDVNVTDGTASFLNTDNVTIVTIFDFTSITVNPSLAGQPSNISLIISTNAAFTCSWWIAGQLVHTGSETMITHMFNASGLFEVRVSCTDYSVTIEKTANQTVTEGIAGLAIASSALTVGSAQTLIFTFVQGVGLVVQLNLNGQIKQTTVNYVSNTIVSEAFSVLTPTKMVYVLDVNVSSTHHQLTGEVTFNEPITGIQLEQTAYEIGPQRNVAFSFTQGSNITAQLTLNGLSRTVQVDEQQKRIVSEAISVPTATQMTYLLTINNPLGSVDRSGTVDFVEPITGVQLTTTIFSVGSANQLIFSFASGSSLSGQLLIGDQSKHVIVDYAQKQVISDAFAVLLPSEYNYQLNVSNQLGKVYDSGSVGFYEPITSKFTLILWVHGR</sequence>
<evidence type="ECO:0000256" key="2">
    <source>
        <dbReference type="ARBA" id="ARBA00022692"/>
    </source>
</evidence>
<dbReference type="PANTHER" id="PTHR46730">
    <property type="entry name" value="POLYCYSTIN-1"/>
    <property type="match status" value="1"/>
</dbReference>
<dbReference type="EMBL" id="LUCH01003567">
    <property type="protein sequence ID" value="KAF5399979.1"/>
    <property type="molecule type" value="Genomic_DNA"/>
</dbReference>
<dbReference type="AlphaFoldDB" id="A0A8J4T8F4"/>
<feature type="domain" description="PKD" evidence="6">
    <location>
        <begin position="409"/>
        <end position="464"/>
    </location>
</feature>
<evidence type="ECO:0000313" key="8">
    <source>
        <dbReference type="Proteomes" id="UP000748531"/>
    </source>
</evidence>
<dbReference type="InterPro" id="IPR035986">
    <property type="entry name" value="PKD_dom_sf"/>
</dbReference>
<protein>
    <recommendedName>
        <fullName evidence="6">PKD domain-containing protein</fullName>
    </recommendedName>
</protein>
<dbReference type="GO" id="GO:0005886">
    <property type="term" value="C:plasma membrane"/>
    <property type="evidence" value="ECO:0007669"/>
    <property type="project" value="TreeGrafter"/>
</dbReference>
<evidence type="ECO:0000256" key="3">
    <source>
        <dbReference type="ARBA" id="ARBA00022737"/>
    </source>
</evidence>
<dbReference type="SMART" id="SM00089">
    <property type="entry name" value="PKD"/>
    <property type="match status" value="2"/>
</dbReference>
<reference evidence="7" key="1">
    <citation type="submission" date="2019-05" db="EMBL/GenBank/DDBJ databases">
        <title>Annotation for the trematode Paragonimus heterotremus.</title>
        <authorList>
            <person name="Choi Y.-J."/>
        </authorList>
    </citation>
    <scope>NUCLEOTIDE SEQUENCE</scope>
    <source>
        <strain evidence="7">LC</strain>
    </source>
</reference>
<keyword evidence="4" id="KW-1133">Transmembrane helix</keyword>
<comment type="subcellular location">
    <subcellularLocation>
        <location evidence="1">Membrane</location>
        <topology evidence="1">Multi-pass membrane protein</topology>
    </subcellularLocation>
</comment>
<dbReference type="GO" id="GO:0006816">
    <property type="term" value="P:calcium ion transport"/>
    <property type="evidence" value="ECO:0007669"/>
    <property type="project" value="TreeGrafter"/>
</dbReference>
<dbReference type="SUPFAM" id="SSF49299">
    <property type="entry name" value="PKD domain"/>
    <property type="match status" value="1"/>
</dbReference>
<dbReference type="Gene3D" id="2.60.40.10">
    <property type="entry name" value="Immunoglobulins"/>
    <property type="match status" value="1"/>
</dbReference>
<comment type="caution">
    <text evidence="7">The sequence shown here is derived from an EMBL/GenBank/DDBJ whole genome shotgun (WGS) entry which is preliminary data.</text>
</comment>
<dbReference type="InterPro" id="IPR000601">
    <property type="entry name" value="PKD_dom"/>
</dbReference>
<name>A0A8J4T8F4_9TREM</name>
<organism evidence="7 8">
    <name type="scientific">Paragonimus heterotremus</name>
    <dbReference type="NCBI Taxonomy" id="100268"/>
    <lineage>
        <taxon>Eukaryota</taxon>
        <taxon>Metazoa</taxon>
        <taxon>Spiralia</taxon>
        <taxon>Lophotrochozoa</taxon>
        <taxon>Platyhelminthes</taxon>
        <taxon>Trematoda</taxon>
        <taxon>Digenea</taxon>
        <taxon>Plagiorchiida</taxon>
        <taxon>Troglotremata</taxon>
        <taxon>Troglotrematidae</taxon>
        <taxon>Paragonimus</taxon>
    </lineage>
</organism>
<dbReference type="InterPro" id="IPR022409">
    <property type="entry name" value="PKD/Chitinase_dom"/>
</dbReference>
<evidence type="ECO:0000313" key="7">
    <source>
        <dbReference type="EMBL" id="KAF5399979.1"/>
    </source>
</evidence>
<proteinExistence type="predicted"/>